<comment type="caution">
    <text evidence="3">The sequence shown here is derived from an EMBL/GenBank/DDBJ whole genome shotgun (WGS) entry which is preliminary data.</text>
</comment>
<feature type="domain" description="HORMA" evidence="2">
    <location>
        <begin position="20"/>
        <end position="226"/>
    </location>
</feature>
<evidence type="ECO:0000313" key="4">
    <source>
        <dbReference type="Proteomes" id="UP000691718"/>
    </source>
</evidence>
<organism evidence="3 4">
    <name type="scientific">Parnassius apollo</name>
    <name type="common">Apollo butterfly</name>
    <name type="synonym">Papilio apollo</name>
    <dbReference type="NCBI Taxonomy" id="110799"/>
    <lineage>
        <taxon>Eukaryota</taxon>
        <taxon>Metazoa</taxon>
        <taxon>Ecdysozoa</taxon>
        <taxon>Arthropoda</taxon>
        <taxon>Hexapoda</taxon>
        <taxon>Insecta</taxon>
        <taxon>Pterygota</taxon>
        <taxon>Neoptera</taxon>
        <taxon>Endopterygota</taxon>
        <taxon>Lepidoptera</taxon>
        <taxon>Glossata</taxon>
        <taxon>Ditrysia</taxon>
        <taxon>Papilionoidea</taxon>
        <taxon>Papilionidae</taxon>
        <taxon>Parnassiinae</taxon>
        <taxon>Parnassini</taxon>
        <taxon>Parnassius</taxon>
        <taxon>Parnassius</taxon>
    </lineage>
</organism>
<feature type="compositionally biased region" description="Basic residues" evidence="1">
    <location>
        <begin position="500"/>
        <end position="509"/>
    </location>
</feature>
<evidence type="ECO:0000256" key="1">
    <source>
        <dbReference type="SAM" id="MobiDB-lite"/>
    </source>
</evidence>
<protein>
    <submittedName>
        <fullName evidence="3">(apollo) hypothetical protein</fullName>
    </submittedName>
</protein>
<keyword evidence="4" id="KW-1185">Reference proteome</keyword>
<dbReference type="OrthoDB" id="1928087at2759"/>
<dbReference type="EMBL" id="CAJQZP010000978">
    <property type="protein sequence ID" value="CAG5005729.1"/>
    <property type="molecule type" value="Genomic_DNA"/>
</dbReference>
<dbReference type="Pfam" id="PF02301">
    <property type="entry name" value="HORMA"/>
    <property type="match status" value="1"/>
</dbReference>
<dbReference type="PANTHER" id="PTHR48225">
    <property type="entry name" value="HORMA DOMAIN-CONTAINING PROTEIN 1"/>
    <property type="match status" value="1"/>
</dbReference>
<name>A0A8S3X6Q8_PARAO</name>
<proteinExistence type="predicted"/>
<sequence length="540" mass="61750">MEAVAEWTKIFPKHITESYTSSVRFMKQLTVVAMSTITYLKNVFPEDSYMVETFGGLKIRILKKKCRDETAQFLSTALIQAFEAFDKKYLHKLALCFYEDKCEIENLIEYHIFEYSYKGDGVTMNIHSKGRNSSTQTFKCTFDDVKERTIHMMRACVVIMESCQQLLPPSYEISVRLYYNEDAPMDYQAPGFQSADIDEDHLASTLSETIKMGWVETPFHKLVARSYRKDNLKSSHEAIASQNPPVMSQNEMAELTASSRKHIPEEPYTCPCYSFNIDEVYDSSDMLTCFYCKTKQHAVCFGVLKEQIASIERHCCTNCSDSDPTREPTDVRLKSLGLKQRESLCIYRRTLSWCLTRTCVSVAQLSDLGVSNRNARKLVDLLRSHGVLDALKDTDPEIPQNINKNRLKVVIGKLFLNKGAENNDNRLLEGSFASQESRPDFVENVSSLMDKINHQNVTNVGQVADLLQDLSTVEDIPSQQYNEGVFSNAIDEEMPLGTPKKGKLGKGKRKLEEKEKPTRTGVRTKRARILKNFYYRSSLY</sequence>
<dbReference type="InterPro" id="IPR003511">
    <property type="entry name" value="HORMA_dom"/>
</dbReference>
<reference evidence="3" key="1">
    <citation type="submission" date="2021-04" db="EMBL/GenBank/DDBJ databases">
        <authorList>
            <person name="Tunstrom K."/>
        </authorList>
    </citation>
    <scope>NUCLEOTIDE SEQUENCE</scope>
</reference>
<dbReference type="InterPro" id="IPR051294">
    <property type="entry name" value="HORMA_MeioticProgression"/>
</dbReference>
<feature type="region of interest" description="Disordered" evidence="1">
    <location>
        <begin position="493"/>
        <end position="521"/>
    </location>
</feature>
<evidence type="ECO:0000313" key="3">
    <source>
        <dbReference type="EMBL" id="CAG5005729.1"/>
    </source>
</evidence>
<gene>
    <name evidence="3" type="ORF">PAPOLLO_LOCUS14621</name>
</gene>
<evidence type="ECO:0000259" key="2">
    <source>
        <dbReference type="PROSITE" id="PS50815"/>
    </source>
</evidence>
<dbReference type="AlphaFoldDB" id="A0A8S3X6Q8"/>
<dbReference type="PROSITE" id="PS50815">
    <property type="entry name" value="HORMA"/>
    <property type="match status" value="1"/>
</dbReference>
<dbReference type="PANTHER" id="PTHR48225:SF7">
    <property type="entry name" value="MEIOSIS-SPECIFIC PROTEIN HOP1"/>
    <property type="match status" value="1"/>
</dbReference>
<dbReference type="Proteomes" id="UP000691718">
    <property type="component" value="Unassembled WGS sequence"/>
</dbReference>
<accession>A0A8S3X6Q8</accession>